<keyword evidence="4" id="KW-0862">Zinc</keyword>
<dbReference type="InterPro" id="IPR007021">
    <property type="entry name" value="DUF659"/>
</dbReference>
<reference evidence="11" key="1">
    <citation type="journal article" date="2014" name="Nat. Genet.">
        <title>A reference genome for common bean and genome-wide analysis of dual domestications.</title>
        <authorList>
            <person name="Schmutz J."/>
            <person name="McClean P.E."/>
            <person name="Mamidi S."/>
            <person name="Wu G.A."/>
            <person name="Cannon S.B."/>
            <person name="Grimwood J."/>
            <person name="Jenkins J."/>
            <person name="Shu S."/>
            <person name="Song Q."/>
            <person name="Chavarro C."/>
            <person name="Torres-Torres M."/>
            <person name="Geffroy V."/>
            <person name="Moghaddam S.M."/>
            <person name="Gao D."/>
            <person name="Abernathy B."/>
            <person name="Barry K."/>
            <person name="Blair M."/>
            <person name="Brick M.A."/>
            <person name="Chovatia M."/>
            <person name="Gepts P."/>
            <person name="Goodstein D.M."/>
            <person name="Gonzales M."/>
            <person name="Hellsten U."/>
            <person name="Hyten D.L."/>
            <person name="Jia G."/>
            <person name="Kelly J.D."/>
            <person name="Kudrna D."/>
            <person name="Lee R."/>
            <person name="Richard M.M."/>
            <person name="Miklas P.N."/>
            <person name="Osorno J.M."/>
            <person name="Rodrigues J."/>
            <person name="Thareau V."/>
            <person name="Urrea C.A."/>
            <person name="Wang M."/>
            <person name="Yu Y."/>
            <person name="Zhang M."/>
            <person name="Wing R.A."/>
            <person name="Cregan P.B."/>
            <person name="Rokhsar D.S."/>
            <person name="Jackson S.A."/>
        </authorList>
    </citation>
    <scope>NUCLEOTIDE SEQUENCE [LARGE SCALE GENOMIC DNA]</scope>
    <source>
        <strain evidence="11">cv. G19833</strain>
    </source>
</reference>
<dbReference type="PROSITE" id="PS50808">
    <property type="entry name" value="ZF_BED"/>
    <property type="match status" value="1"/>
</dbReference>
<dbReference type="Pfam" id="PF05699">
    <property type="entry name" value="Dimer_Tnp_hAT"/>
    <property type="match status" value="1"/>
</dbReference>
<keyword evidence="6" id="KW-0539">Nucleus</keyword>
<evidence type="ECO:0000256" key="1">
    <source>
        <dbReference type="ARBA" id="ARBA00004123"/>
    </source>
</evidence>
<keyword evidence="2" id="KW-0479">Metal-binding</keyword>
<feature type="region of interest" description="Disordered" evidence="8">
    <location>
        <begin position="698"/>
        <end position="720"/>
    </location>
</feature>
<evidence type="ECO:0000256" key="8">
    <source>
        <dbReference type="SAM" id="MobiDB-lite"/>
    </source>
</evidence>
<dbReference type="Pfam" id="PF04937">
    <property type="entry name" value="DUF659"/>
    <property type="match status" value="1"/>
</dbReference>
<feature type="domain" description="BED-type" evidence="9">
    <location>
        <begin position="58"/>
        <end position="115"/>
    </location>
</feature>
<dbReference type="Gramene" id="ESW23589">
    <property type="protein sequence ID" value="ESW23589"/>
    <property type="gene ID" value="PHAVU_004G060200g"/>
</dbReference>
<gene>
    <name evidence="10" type="ORF">PHAVU_004G060200g</name>
</gene>
<evidence type="ECO:0000256" key="7">
    <source>
        <dbReference type="PROSITE-ProRule" id="PRU00027"/>
    </source>
</evidence>
<evidence type="ECO:0000256" key="5">
    <source>
        <dbReference type="ARBA" id="ARBA00023125"/>
    </source>
</evidence>
<dbReference type="Pfam" id="PF02892">
    <property type="entry name" value="zf-BED"/>
    <property type="match status" value="1"/>
</dbReference>
<evidence type="ECO:0000256" key="3">
    <source>
        <dbReference type="ARBA" id="ARBA00022771"/>
    </source>
</evidence>
<dbReference type="GO" id="GO:0005634">
    <property type="term" value="C:nucleus"/>
    <property type="evidence" value="ECO:0007669"/>
    <property type="project" value="UniProtKB-SubCell"/>
</dbReference>
<keyword evidence="5" id="KW-0238">DNA-binding</keyword>
<dbReference type="GO" id="GO:0003677">
    <property type="term" value="F:DNA binding"/>
    <property type="evidence" value="ECO:0007669"/>
    <property type="project" value="UniProtKB-KW"/>
</dbReference>
<dbReference type="OrthoDB" id="2012664at2759"/>
<dbReference type="AlphaFoldDB" id="V7C0B6"/>
<evidence type="ECO:0000313" key="10">
    <source>
        <dbReference type="EMBL" id="ESW23589.1"/>
    </source>
</evidence>
<accession>V7C0B6</accession>
<evidence type="ECO:0000256" key="6">
    <source>
        <dbReference type="ARBA" id="ARBA00023242"/>
    </source>
</evidence>
<dbReference type="InterPro" id="IPR008906">
    <property type="entry name" value="HATC_C_dom"/>
</dbReference>
<sequence>MADFGGGILDHRHNKAMANRISHGGSWRPLLWRSGNGYRRYPKYRIMANEQNTSRTSQRSDPGWKHCHPLDDTNLNTTVCNYCGKIMKGEVTRAKEHLMAKKGNVAACTKTPKNVREELWNLLKEKTTACSVNHVYGATTCDNIESEDEVEISTASNDRGRNSGGKKRPMDAFIRNPNAAIEKRKREQLRQTNIKAACDKNLNASVHQYIARFWYQAGLSFNLVRLKSFQDMIDVIRVPLLNKEVEYTEKLLKDHKLQWSRHGCSIMSDAWNDRKQRCLINFLVSSPAGTMFLFEMLDALVEEIGEENFVQVITDNGSNYVSAGRLLEAKRPNLYWTPCAAHCIDLMLEDIGKIPLIKKTIQRGVNLVGFIYNHSSTLSLLRQFTNKRELVRHAVTRFATYYLTLQRLYQEKGNLRKMFTSDDWSKNKLYKEAKGKEATKIVLMPSFWNHVVFTLKVMAPLVHVLRLVDGERKAAMAGHFLNPEFYYSNPEMEYDLEVTNGLYACIKRLVPSKDVQQKILTELPLYKSGSGLFGDDFAKESRKTTAPAQWWKNYGHAAPNLQKLAIKILSLTCSSSGCERKWSVFEQIHSKKRNRLEHKRLHDLVYVKYNQQLAQRYNIRDEIDPILLNDIDECNEWLVGQVDDDTEDGGNELVFDDDPTLNWATVYEASGVGEPIIYTRRQATNKRKLPSSGDGIFIGSSHASKKGSAATLSPTRKGKEKIQIGVENELHDSSDSEFEKLLNFDKSFSKGEEEEGYAPLDNIEDNYVGIEEESDS</sequence>
<protein>
    <recommendedName>
        <fullName evidence="9">BED-type domain-containing protein</fullName>
    </recommendedName>
</protein>
<dbReference type="PANTHER" id="PTHR32166">
    <property type="entry name" value="OSJNBA0013A04.12 PROTEIN"/>
    <property type="match status" value="1"/>
</dbReference>
<evidence type="ECO:0000256" key="2">
    <source>
        <dbReference type="ARBA" id="ARBA00022723"/>
    </source>
</evidence>
<dbReference type="InterPro" id="IPR003656">
    <property type="entry name" value="Znf_BED"/>
</dbReference>
<dbReference type="EMBL" id="CM002291">
    <property type="protein sequence ID" value="ESW23589.1"/>
    <property type="molecule type" value="Genomic_DNA"/>
</dbReference>
<dbReference type="SUPFAM" id="SSF53098">
    <property type="entry name" value="Ribonuclease H-like"/>
    <property type="match status" value="1"/>
</dbReference>
<feature type="compositionally biased region" description="Low complexity" evidence="8">
    <location>
        <begin position="699"/>
        <end position="710"/>
    </location>
</feature>
<dbReference type="PANTHER" id="PTHR32166:SF74">
    <property type="entry name" value="OS05G0256350 PROTEIN"/>
    <property type="match status" value="1"/>
</dbReference>
<dbReference type="STRING" id="3885.V7C0B6"/>
<evidence type="ECO:0000259" key="9">
    <source>
        <dbReference type="PROSITE" id="PS50808"/>
    </source>
</evidence>
<feature type="region of interest" description="Disordered" evidence="8">
    <location>
        <begin position="151"/>
        <end position="171"/>
    </location>
</feature>
<proteinExistence type="predicted"/>
<dbReference type="Proteomes" id="UP000000226">
    <property type="component" value="Chromosome 4"/>
</dbReference>
<comment type="subcellular location">
    <subcellularLocation>
        <location evidence="1">Nucleus</location>
    </subcellularLocation>
</comment>
<organism evidence="10 11">
    <name type="scientific">Phaseolus vulgaris</name>
    <name type="common">Kidney bean</name>
    <name type="synonym">French bean</name>
    <dbReference type="NCBI Taxonomy" id="3885"/>
    <lineage>
        <taxon>Eukaryota</taxon>
        <taxon>Viridiplantae</taxon>
        <taxon>Streptophyta</taxon>
        <taxon>Embryophyta</taxon>
        <taxon>Tracheophyta</taxon>
        <taxon>Spermatophyta</taxon>
        <taxon>Magnoliopsida</taxon>
        <taxon>eudicotyledons</taxon>
        <taxon>Gunneridae</taxon>
        <taxon>Pentapetalae</taxon>
        <taxon>rosids</taxon>
        <taxon>fabids</taxon>
        <taxon>Fabales</taxon>
        <taxon>Fabaceae</taxon>
        <taxon>Papilionoideae</taxon>
        <taxon>50 kb inversion clade</taxon>
        <taxon>NPAAA clade</taxon>
        <taxon>indigoferoid/millettioid clade</taxon>
        <taxon>Phaseoleae</taxon>
        <taxon>Phaseolus</taxon>
    </lineage>
</organism>
<dbReference type="GO" id="GO:0008270">
    <property type="term" value="F:zinc ion binding"/>
    <property type="evidence" value="ECO:0007669"/>
    <property type="project" value="UniProtKB-KW"/>
</dbReference>
<evidence type="ECO:0000313" key="11">
    <source>
        <dbReference type="Proteomes" id="UP000000226"/>
    </source>
</evidence>
<dbReference type="eggNOG" id="ENOG502QUNQ">
    <property type="taxonomic scope" value="Eukaryota"/>
</dbReference>
<dbReference type="InterPro" id="IPR012337">
    <property type="entry name" value="RNaseH-like_sf"/>
</dbReference>
<evidence type="ECO:0000256" key="4">
    <source>
        <dbReference type="ARBA" id="ARBA00022833"/>
    </source>
</evidence>
<dbReference type="GO" id="GO:0046983">
    <property type="term" value="F:protein dimerization activity"/>
    <property type="evidence" value="ECO:0007669"/>
    <property type="project" value="InterPro"/>
</dbReference>
<keyword evidence="3 7" id="KW-0863">Zinc-finger</keyword>
<name>V7C0B6_PHAVU</name>
<keyword evidence="11" id="KW-1185">Reference proteome</keyword>
<dbReference type="OMA" id="KTHAVRQ"/>
<feature type="region of interest" description="Disordered" evidence="8">
    <location>
        <begin position="751"/>
        <end position="776"/>
    </location>
</feature>